<dbReference type="InterPro" id="IPR013892">
    <property type="entry name" value="Cyt_c_biogenesis_Cmc1-like"/>
</dbReference>
<feature type="domain" description="2,6-dihydroxypyridine 3-monooxygenase substrate binding" evidence="5">
    <location>
        <begin position="200"/>
        <end position="329"/>
    </location>
</feature>
<keyword evidence="2" id="KW-1015">Disulfide bond</keyword>
<comment type="similarity">
    <text evidence="1">Belongs to the CMC family.</text>
</comment>
<feature type="signal peptide" evidence="4">
    <location>
        <begin position="1"/>
        <end position="22"/>
    </location>
</feature>
<dbReference type="SUPFAM" id="SSF54373">
    <property type="entry name" value="FAD-linked reductases, C-terminal domain"/>
    <property type="match status" value="1"/>
</dbReference>
<comment type="caution">
    <text evidence="6">The sequence shown here is derived from an EMBL/GenBank/DDBJ whole genome shotgun (WGS) entry which is preliminary data.</text>
</comment>
<dbReference type="PANTHER" id="PTHR47469">
    <property type="entry name" value="MONOOXYGENASE-LIKE"/>
    <property type="match status" value="1"/>
</dbReference>
<keyword evidence="4" id="KW-0732">Signal</keyword>
<evidence type="ECO:0000256" key="4">
    <source>
        <dbReference type="SAM" id="SignalP"/>
    </source>
</evidence>
<feature type="region of interest" description="Disordered" evidence="3">
    <location>
        <begin position="418"/>
        <end position="443"/>
    </location>
</feature>
<protein>
    <recommendedName>
        <fullName evidence="5">2,6-dihydroxypyridine 3-monooxygenase substrate binding domain-containing protein</fullName>
    </recommendedName>
</protein>
<dbReference type="PANTHER" id="PTHR47469:SF2">
    <property type="entry name" value="OS06G0597600 PROTEIN"/>
    <property type="match status" value="1"/>
</dbReference>
<evidence type="ECO:0000313" key="6">
    <source>
        <dbReference type="EMBL" id="KAG8624586.1"/>
    </source>
</evidence>
<dbReference type="InterPro" id="IPR054707">
    <property type="entry name" value="DhpH_subs-bd"/>
</dbReference>
<evidence type="ECO:0000313" key="7">
    <source>
        <dbReference type="Proteomes" id="UP000809789"/>
    </source>
</evidence>
<evidence type="ECO:0000256" key="1">
    <source>
        <dbReference type="ARBA" id="ARBA00007347"/>
    </source>
</evidence>
<dbReference type="Pfam" id="PF22607">
    <property type="entry name" value="FAD_binding-like"/>
    <property type="match status" value="1"/>
</dbReference>
<evidence type="ECO:0000256" key="2">
    <source>
        <dbReference type="ARBA" id="ARBA00023157"/>
    </source>
</evidence>
<name>A0A8K0PCH7_9PEZI</name>
<reference evidence="6" key="1">
    <citation type="submission" date="2021-07" db="EMBL/GenBank/DDBJ databases">
        <title>Elsinoe batatas strain:CRI-CJ2 Genome sequencing and assembly.</title>
        <authorList>
            <person name="Huang L."/>
        </authorList>
    </citation>
    <scope>NUCLEOTIDE SEQUENCE</scope>
    <source>
        <strain evidence="6">CRI-CJ2</strain>
    </source>
</reference>
<dbReference type="InterPro" id="IPR053212">
    <property type="entry name" value="DHP_3-monooxygenase"/>
</dbReference>
<organism evidence="6 7">
    <name type="scientific">Elsinoe batatas</name>
    <dbReference type="NCBI Taxonomy" id="2601811"/>
    <lineage>
        <taxon>Eukaryota</taxon>
        <taxon>Fungi</taxon>
        <taxon>Dikarya</taxon>
        <taxon>Ascomycota</taxon>
        <taxon>Pezizomycotina</taxon>
        <taxon>Dothideomycetes</taxon>
        <taxon>Dothideomycetidae</taxon>
        <taxon>Myriangiales</taxon>
        <taxon>Elsinoaceae</taxon>
        <taxon>Elsinoe</taxon>
    </lineage>
</organism>
<dbReference type="Gene3D" id="3.30.9.60">
    <property type="match status" value="1"/>
</dbReference>
<accession>A0A8K0PCH7</accession>
<dbReference type="InterPro" id="IPR036188">
    <property type="entry name" value="FAD/NAD-bd_sf"/>
</dbReference>
<dbReference type="Pfam" id="PF08583">
    <property type="entry name" value="Cmc1"/>
    <property type="match status" value="1"/>
</dbReference>
<proteinExistence type="inferred from homology"/>
<dbReference type="SUPFAM" id="SSF51905">
    <property type="entry name" value="FAD/NAD(P)-binding domain"/>
    <property type="match status" value="1"/>
</dbReference>
<dbReference type="AlphaFoldDB" id="A0A8K0PCH7"/>
<dbReference type="EMBL" id="JAESVG020000009">
    <property type="protein sequence ID" value="KAG8624586.1"/>
    <property type="molecule type" value="Genomic_DNA"/>
</dbReference>
<dbReference type="Proteomes" id="UP000809789">
    <property type="component" value="Unassembled WGS sequence"/>
</dbReference>
<sequence length="559" mass="63073">MSFPTPHRVLLLGGSLTSLSHALVLLTHSPSTSITILERSPSALLHNQGAGVVAGPDVQAFFDKYVKPGRDIAVPSKARLYLDKSGGVIEGSVEEREQRMTSWDVLYRLLRWRVDGMRAGEYWGDVVGGKPQPGDDGPKAEYRYGSTVEGLEDLGDEGVRVSWRDREGEVRSEVADLVIAADGASSKARGILKPEVERRYVGYVALRGTVDETEMSEEARKVFFEKIAFFHSQGIQILAYLIPGENGDLREGKRLMNWVWYINFEDGSEDLESLMTDKERKRYPITLPAGGMREEIWQREKKRAEDVLPRQFAELVVKTKQPFVQAITDVISEENMYFDGKILMVGDALAGFRPHTAASTSQATFDAMTLGEWMTGDIDRKAYREKVLAYAQDMQKQGVKLGERSQFDCRRGMAAMAAPNSSSNNRVPDVDPSRSPIPLSASQEAQVREIYHKNVRNKCADEVRDFAACATNKTFTAPFVCRAQRRAMNTCMIQFATQAEQDAARAEWFATRDLRRRERELKEEKRKEQEKFHKEWWGLDENGKRILNKGPRTEGEGGK</sequence>
<evidence type="ECO:0000259" key="5">
    <source>
        <dbReference type="Pfam" id="PF22607"/>
    </source>
</evidence>
<feature type="chain" id="PRO_5035432230" description="2,6-dihydroxypyridine 3-monooxygenase substrate binding domain-containing protein" evidence="4">
    <location>
        <begin position="23"/>
        <end position="559"/>
    </location>
</feature>
<dbReference type="OrthoDB" id="16820at2759"/>
<evidence type="ECO:0000256" key="3">
    <source>
        <dbReference type="SAM" id="MobiDB-lite"/>
    </source>
</evidence>
<gene>
    <name evidence="6" type="ORF">KVT40_007653</name>
</gene>
<keyword evidence="7" id="KW-1185">Reference proteome</keyword>